<dbReference type="InterPro" id="IPR013766">
    <property type="entry name" value="Thioredoxin_domain"/>
</dbReference>
<evidence type="ECO:0000313" key="16">
    <source>
        <dbReference type="Proteomes" id="UP000679284"/>
    </source>
</evidence>
<sequence length="150" mass="16357">MAMTRQAPDFTLPSTDGEITLSALGQKAVLYFYPRDNTPGCTLEAQEFQRLAGAFAEAGTRIIGISKDDMASHEKFCTRHGLAITLASDTAEVAEAYGVWVEKNMYGRKSMGIERATFLIDASGAIVREWRKVKVNGHAEEVLEAARALG</sequence>
<feature type="domain" description="Thioredoxin" evidence="14">
    <location>
        <begin position="1"/>
        <end position="150"/>
    </location>
</feature>
<dbReference type="Pfam" id="PF00578">
    <property type="entry name" value="AhpC-TSA"/>
    <property type="match status" value="1"/>
</dbReference>
<dbReference type="GO" id="GO:0005737">
    <property type="term" value="C:cytoplasm"/>
    <property type="evidence" value="ECO:0007669"/>
    <property type="project" value="TreeGrafter"/>
</dbReference>
<dbReference type="InterPro" id="IPR036249">
    <property type="entry name" value="Thioredoxin-like_sf"/>
</dbReference>
<dbReference type="PANTHER" id="PTHR42801:SF4">
    <property type="entry name" value="AHPC_TSA FAMILY PROTEIN"/>
    <property type="match status" value="1"/>
</dbReference>
<comment type="similarity">
    <text evidence="10">Belongs to the peroxiredoxin family. BCP/PrxQ subfamily.</text>
</comment>
<evidence type="ECO:0000256" key="5">
    <source>
        <dbReference type="ARBA" id="ARBA00022862"/>
    </source>
</evidence>
<evidence type="ECO:0000256" key="10">
    <source>
        <dbReference type="ARBA" id="ARBA00038489"/>
    </source>
</evidence>
<dbReference type="FunFam" id="3.40.30.10:FF:000007">
    <property type="entry name" value="Thioredoxin-dependent thiol peroxidase"/>
    <property type="match status" value="1"/>
</dbReference>
<dbReference type="EC" id="1.11.1.24" evidence="3"/>
<comment type="function">
    <text evidence="1">Thiol-specific peroxidase that catalyzes the reduction of hydrogen peroxide and organic hydroperoxides to water and alcohols, respectively. Plays a role in cell protection against oxidative stress by detoxifying peroxides and as sensor of hydrogen peroxide-mediated signaling events.</text>
</comment>
<keyword evidence="7" id="KW-1015">Disulfide bond</keyword>
<keyword evidence="5" id="KW-0049">Antioxidant</keyword>
<dbReference type="AlphaFoldDB" id="A0A8J8SKL5"/>
<dbReference type="InterPro" id="IPR024706">
    <property type="entry name" value="Peroxiredoxin_AhpC-typ"/>
</dbReference>
<evidence type="ECO:0000259" key="14">
    <source>
        <dbReference type="PROSITE" id="PS51352"/>
    </source>
</evidence>
<proteinExistence type="inferred from homology"/>
<dbReference type="InterPro" id="IPR000866">
    <property type="entry name" value="AhpC/TSA"/>
</dbReference>
<dbReference type="GO" id="GO:0034599">
    <property type="term" value="P:cellular response to oxidative stress"/>
    <property type="evidence" value="ECO:0007669"/>
    <property type="project" value="TreeGrafter"/>
</dbReference>
<evidence type="ECO:0000256" key="8">
    <source>
        <dbReference type="ARBA" id="ARBA00023284"/>
    </source>
</evidence>
<comment type="subunit">
    <text evidence="2">Monomer.</text>
</comment>
<dbReference type="InterPro" id="IPR050924">
    <property type="entry name" value="Peroxiredoxin_BCP/PrxQ"/>
</dbReference>
<dbReference type="PROSITE" id="PS51352">
    <property type="entry name" value="THIOREDOXIN_2"/>
    <property type="match status" value="1"/>
</dbReference>
<dbReference type="SUPFAM" id="SSF52833">
    <property type="entry name" value="Thioredoxin-like"/>
    <property type="match status" value="1"/>
</dbReference>
<dbReference type="EMBL" id="CP047289">
    <property type="protein sequence ID" value="QUS35534.1"/>
    <property type="molecule type" value="Genomic_DNA"/>
</dbReference>
<keyword evidence="8" id="KW-0676">Redox-active center</keyword>
<evidence type="ECO:0000256" key="12">
    <source>
        <dbReference type="ARBA" id="ARBA00049091"/>
    </source>
</evidence>
<dbReference type="GO" id="GO:0045454">
    <property type="term" value="P:cell redox homeostasis"/>
    <property type="evidence" value="ECO:0007669"/>
    <property type="project" value="TreeGrafter"/>
</dbReference>
<evidence type="ECO:0000313" key="15">
    <source>
        <dbReference type="EMBL" id="QUS35534.1"/>
    </source>
</evidence>
<evidence type="ECO:0000256" key="1">
    <source>
        <dbReference type="ARBA" id="ARBA00003330"/>
    </source>
</evidence>
<dbReference type="GO" id="GO:0008379">
    <property type="term" value="F:thioredoxin peroxidase activity"/>
    <property type="evidence" value="ECO:0007669"/>
    <property type="project" value="TreeGrafter"/>
</dbReference>
<reference evidence="15" key="1">
    <citation type="submission" date="2020-01" db="EMBL/GenBank/DDBJ databases">
        <authorList>
            <person name="Yang Y."/>
            <person name="Kwon Y.M."/>
        </authorList>
    </citation>
    <scope>NUCLEOTIDE SEQUENCE</scope>
    <source>
        <strain evidence="15">PG104</strain>
    </source>
</reference>
<evidence type="ECO:0000256" key="3">
    <source>
        <dbReference type="ARBA" id="ARBA00013017"/>
    </source>
</evidence>
<dbReference type="PANTHER" id="PTHR42801">
    <property type="entry name" value="THIOREDOXIN-DEPENDENT PEROXIDE REDUCTASE"/>
    <property type="match status" value="1"/>
</dbReference>
<feature type="active site" description="Cysteine sulfenic acid (-SOH) intermediate; for peroxidase activity" evidence="13">
    <location>
        <position position="41"/>
    </location>
</feature>
<comment type="catalytic activity">
    <reaction evidence="12">
        <text>a hydroperoxide + [thioredoxin]-dithiol = an alcohol + [thioredoxin]-disulfide + H2O</text>
        <dbReference type="Rhea" id="RHEA:62620"/>
        <dbReference type="Rhea" id="RHEA-COMP:10698"/>
        <dbReference type="Rhea" id="RHEA-COMP:10700"/>
        <dbReference type="ChEBI" id="CHEBI:15377"/>
        <dbReference type="ChEBI" id="CHEBI:29950"/>
        <dbReference type="ChEBI" id="CHEBI:30879"/>
        <dbReference type="ChEBI" id="CHEBI:35924"/>
        <dbReference type="ChEBI" id="CHEBI:50058"/>
        <dbReference type="EC" id="1.11.1.24"/>
    </reaction>
</comment>
<keyword evidence="6" id="KW-0560">Oxidoreductase</keyword>
<evidence type="ECO:0000256" key="13">
    <source>
        <dbReference type="PIRSR" id="PIRSR000239-1"/>
    </source>
</evidence>
<dbReference type="Gene3D" id="3.40.30.10">
    <property type="entry name" value="Glutaredoxin"/>
    <property type="match status" value="1"/>
</dbReference>
<evidence type="ECO:0000256" key="2">
    <source>
        <dbReference type="ARBA" id="ARBA00011245"/>
    </source>
</evidence>
<keyword evidence="4" id="KW-0575">Peroxidase</keyword>
<dbReference type="PIRSF" id="PIRSF000239">
    <property type="entry name" value="AHPC"/>
    <property type="match status" value="1"/>
</dbReference>
<dbReference type="KEGG" id="fap:GR316_04150"/>
<dbReference type="Proteomes" id="UP000679284">
    <property type="component" value="Chromosome"/>
</dbReference>
<evidence type="ECO:0000256" key="9">
    <source>
        <dbReference type="ARBA" id="ARBA00032824"/>
    </source>
</evidence>
<protein>
    <recommendedName>
        <fullName evidence="3">thioredoxin-dependent peroxiredoxin</fullName>
        <ecNumber evidence="3">1.11.1.24</ecNumber>
    </recommendedName>
    <alternativeName>
        <fullName evidence="9">Thioredoxin peroxidase</fullName>
    </alternativeName>
    <alternativeName>
        <fullName evidence="11">Thioredoxin-dependent peroxiredoxin Bcp</fullName>
    </alternativeName>
</protein>
<evidence type="ECO:0000256" key="7">
    <source>
        <dbReference type="ARBA" id="ARBA00023157"/>
    </source>
</evidence>
<organism evidence="15 16">
    <name type="scientific">Falsirhodobacter algicola</name>
    <dbReference type="NCBI Taxonomy" id="2692330"/>
    <lineage>
        <taxon>Bacteria</taxon>
        <taxon>Pseudomonadati</taxon>
        <taxon>Pseudomonadota</taxon>
        <taxon>Alphaproteobacteria</taxon>
        <taxon>Rhodobacterales</taxon>
        <taxon>Paracoccaceae</taxon>
        <taxon>Falsirhodobacter</taxon>
    </lineage>
</organism>
<gene>
    <name evidence="15" type="ORF">GR316_04150</name>
</gene>
<dbReference type="CDD" id="cd03017">
    <property type="entry name" value="PRX_BCP"/>
    <property type="match status" value="1"/>
</dbReference>
<evidence type="ECO:0000256" key="11">
    <source>
        <dbReference type="ARBA" id="ARBA00042639"/>
    </source>
</evidence>
<keyword evidence="16" id="KW-1185">Reference proteome</keyword>
<name>A0A8J8SKL5_9RHOB</name>
<accession>A0A8J8SKL5</accession>
<evidence type="ECO:0000256" key="4">
    <source>
        <dbReference type="ARBA" id="ARBA00022559"/>
    </source>
</evidence>
<evidence type="ECO:0000256" key="6">
    <source>
        <dbReference type="ARBA" id="ARBA00023002"/>
    </source>
</evidence>